<evidence type="ECO:0000256" key="2">
    <source>
        <dbReference type="SAM" id="SignalP"/>
    </source>
</evidence>
<keyword evidence="2" id="KW-0732">Signal</keyword>
<feature type="signal peptide" evidence="2">
    <location>
        <begin position="1"/>
        <end position="22"/>
    </location>
</feature>
<accession>A0A9W6TQP9</accession>
<proteinExistence type="predicted"/>
<evidence type="ECO:0000313" key="3">
    <source>
        <dbReference type="EMBL" id="GMF18070.1"/>
    </source>
</evidence>
<feature type="chain" id="PRO_5040736975" evidence="2">
    <location>
        <begin position="23"/>
        <end position="152"/>
    </location>
</feature>
<protein>
    <submittedName>
        <fullName evidence="3">Unnamed protein product</fullName>
    </submittedName>
</protein>
<evidence type="ECO:0000313" key="4">
    <source>
        <dbReference type="Proteomes" id="UP001165083"/>
    </source>
</evidence>
<gene>
    <name evidence="3" type="ORF">Plil01_000670600</name>
</gene>
<dbReference type="Proteomes" id="UP001165083">
    <property type="component" value="Unassembled WGS sequence"/>
</dbReference>
<feature type="compositionally biased region" description="Low complexity" evidence="1">
    <location>
        <begin position="22"/>
        <end position="39"/>
    </location>
</feature>
<reference evidence="3" key="1">
    <citation type="submission" date="2023-04" db="EMBL/GenBank/DDBJ databases">
        <title>Phytophthora lilii NBRC 32176.</title>
        <authorList>
            <person name="Ichikawa N."/>
            <person name="Sato H."/>
            <person name="Tonouchi N."/>
        </authorList>
    </citation>
    <scope>NUCLEOTIDE SEQUENCE</scope>
    <source>
        <strain evidence="3">NBRC 32176</strain>
    </source>
</reference>
<comment type="caution">
    <text evidence="3">The sequence shown here is derived from an EMBL/GenBank/DDBJ whole genome shotgun (WGS) entry which is preliminary data.</text>
</comment>
<keyword evidence="4" id="KW-1185">Reference proteome</keyword>
<evidence type="ECO:0000256" key="1">
    <source>
        <dbReference type="SAM" id="MobiDB-lite"/>
    </source>
</evidence>
<organism evidence="3 4">
    <name type="scientific">Phytophthora lilii</name>
    <dbReference type="NCBI Taxonomy" id="2077276"/>
    <lineage>
        <taxon>Eukaryota</taxon>
        <taxon>Sar</taxon>
        <taxon>Stramenopiles</taxon>
        <taxon>Oomycota</taxon>
        <taxon>Peronosporomycetes</taxon>
        <taxon>Peronosporales</taxon>
        <taxon>Peronosporaceae</taxon>
        <taxon>Phytophthora</taxon>
    </lineage>
</organism>
<dbReference type="EMBL" id="BSXW01000305">
    <property type="protein sequence ID" value="GMF18070.1"/>
    <property type="molecule type" value="Genomic_DNA"/>
</dbReference>
<dbReference type="AlphaFoldDB" id="A0A9W6TQP9"/>
<feature type="region of interest" description="Disordered" evidence="1">
    <location>
        <begin position="20"/>
        <end position="57"/>
    </location>
</feature>
<name>A0A9W6TQP9_9STRA</name>
<sequence>MKPLWTIFVVLVTTRAASLVESSTPTTTANDTAASSNNDISHDTSGEDTITKWGSTVRPDGSSTTWELTILASGGSILRESTQTIDGISVALERVTKPAPIATETAIVGAAKPAVGAPTFVTLSESTGCSRPDFHAYQSGYLYIDNRNNYPT</sequence>